<dbReference type="GO" id="GO:0005737">
    <property type="term" value="C:cytoplasm"/>
    <property type="evidence" value="ECO:0007669"/>
    <property type="project" value="TreeGrafter"/>
</dbReference>
<feature type="domain" description="Porphobilinogen deaminase N-terminal" evidence="10">
    <location>
        <begin position="26"/>
        <end position="253"/>
    </location>
</feature>
<dbReference type="EMBL" id="JXCE01000137">
    <property type="protein sequence ID" value="KPA40407.1"/>
    <property type="molecule type" value="Genomic_DNA"/>
</dbReference>
<dbReference type="Proteomes" id="UP000037904">
    <property type="component" value="Unassembled WGS sequence"/>
</dbReference>
<dbReference type="Gene3D" id="3.30.160.40">
    <property type="entry name" value="Porphobilinogen deaminase, C-terminal domain"/>
    <property type="match status" value="1"/>
</dbReference>
<keyword evidence="13" id="KW-1185">Reference proteome</keyword>
<dbReference type="InterPro" id="IPR022418">
    <property type="entry name" value="Porphobilinogen_deaminase_C"/>
</dbReference>
<dbReference type="InterPro" id="IPR000860">
    <property type="entry name" value="HemC"/>
</dbReference>
<dbReference type="EC" id="2.5.1.61" evidence="4"/>
<dbReference type="SUPFAM" id="SSF53850">
    <property type="entry name" value="Periplasmic binding protein-like II"/>
    <property type="match status" value="1"/>
</dbReference>
<keyword evidence="5" id="KW-0808">Transferase</keyword>
<evidence type="ECO:0000313" key="13">
    <source>
        <dbReference type="Proteomes" id="UP000037904"/>
    </source>
</evidence>
<dbReference type="NCBIfam" id="TIGR00212">
    <property type="entry name" value="hemC"/>
    <property type="match status" value="1"/>
</dbReference>
<evidence type="ECO:0000256" key="5">
    <source>
        <dbReference type="ARBA" id="ARBA00022679"/>
    </source>
</evidence>
<reference evidence="12 13" key="1">
    <citation type="submission" date="2015-04" db="EMBL/GenBank/DDBJ databases">
        <title>The draft genome sequence of Fusarium langsethiae, a T-2/HT-2 mycotoxin producer.</title>
        <authorList>
            <person name="Lysoe E."/>
            <person name="Divon H.H."/>
            <person name="Terzi V."/>
            <person name="Orru L."/>
            <person name="Lamontanara A."/>
            <person name="Kolseth A.-K."/>
            <person name="Frandsen R.J."/>
            <person name="Nielsen K."/>
            <person name="Thrane U."/>
        </authorList>
    </citation>
    <scope>NUCLEOTIDE SEQUENCE [LARGE SCALE GENOMIC DNA]</scope>
    <source>
        <strain evidence="12 13">Fl201059</strain>
    </source>
</reference>
<evidence type="ECO:0000256" key="1">
    <source>
        <dbReference type="ARBA" id="ARBA00001916"/>
    </source>
</evidence>
<dbReference type="UniPathway" id="UPA00251">
    <property type="reaction ID" value="UER00319"/>
</dbReference>
<dbReference type="PANTHER" id="PTHR11557:SF0">
    <property type="entry name" value="PORPHOBILINOGEN DEAMINASE"/>
    <property type="match status" value="1"/>
</dbReference>
<dbReference type="Pfam" id="PF01379">
    <property type="entry name" value="Porphobil_deam"/>
    <property type="match status" value="1"/>
</dbReference>
<evidence type="ECO:0000256" key="6">
    <source>
        <dbReference type="ARBA" id="ARBA00023133"/>
    </source>
</evidence>
<evidence type="ECO:0000256" key="4">
    <source>
        <dbReference type="ARBA" id="ARBA00012655"/>
    </source>
</evidence>
<dbReference type="AlphaFoldDB" id="A0A0N0DDZ8"/>
<comment type="caution">
    <text evidence="12">The sequence shown here is derived from an EMBL/GenBank/DDBJ whole genome shotgun (WGS) entry which is preliminary data.</text>
</comment>
<dbReference type="InterPro" id="IPR022419">
    <property type="entry name" value="Porphobilin_deaminase_cofac_BS"/>
</dbReference>
<protein>
    <recommendedName>
        <fullName evidence="4">hydroxymethylbilane synthase</fullName>
        <ecNumber evidence="4">2.5.1.61</ecNumber>
    </recommendedName>
    <alternativeName>
        <fullName evidence="9">Hydroxymethylbilane synthase</fullName>
    </alternativeName>
    <alternativeName>
        <fullName evidence="8">Pre-uroporphyrinogen synthase</fullName>
    </alternativeName>
</protein>
<gene>
    <name evidence="12" type="ORF">FLAG1_06706</name>
</gene>
<sequence length="373" mass="40792">MSVLDSGSQRYVEAEETLQCASSEVIVGCRKSELALVQSRSVISKLELEVGSSPAFRIVIGSAAGDTDKQTPFAMLSKQTGGSDVGKSLWTNDLESDLVAGKTQLLIHSLKDMPTILPPKCLLGAVPEREDASDAVIMRANSEYKSIDEFPPGSIVGSSSPRRKALVRRNWPHLEVVECRGNVKSHLIPSDTRLRKLDAPSLQFSCILLATAGLLRLRLGHRITQRLDAATFPYAAGQGALGIEVSTDRQDIQRLVLHVDHRSSRWRGMAERAMLRSLQGGCSSPIGVWSTFEARTETKTADTTEQERQHHFPSLDCGKLHLQATILNMTGTKEIFAEDVAVVRCDMEAEQLGLSVADMRLHKAARSLLPVTI</sequence>
<accession>A0A0N0DDZ8</accession>
<evidence type="ECO:0000259" key="10">
    <source>
        <dbReference type="Pfam" id="PF01379"/>
    </source>
</evidence>
<dbReference type="PROSITE" id="PS00533">
    <property type="entry name" value="PORPHOBILINOGEN_DEAM"/>
    <property type="match status" value="1"/>
</dbReference>
<evidence type="ECO:0000256" key="9">
    <source>
        <dbReference type="ARBA" id="ARBA00033064"/>
    </source>
</evidence>
<dbReference type="GO" id="GO:0006782">
    <property type="term" value="P:protoporphyrinogen IX biosynthetic process"/>
    <property type="evidence" value="ECO:0007669"/>
    <property type="project" value="UniProtKB-UniPathway"/>
</dbReference>
<evidence type="ECO:0000256" key="2">
    <source>
        <dbReference type="ARBA" id="ARBA00004735"/>
    </source>
</evidence>
<comment type="pathway">
    <text evidence="2">Porphyrin-containing compound metabolism; protoporphyrin-IX biosynthesis; coproporphyrinogen-III from 5-aminolevulinate: step 2/4.</text>
</comment>
<keyword evidence="7" id="KW-0627">Porphyrin biosynthesis</keyword>
<evidence type="ECO:0000259" key="11">
    <source>
        <dbReference type="Pfam" id="PF03900"/>
    </source>
</evidence>
<comment type="cofactor">
    <cofactor evidence="1">
        <name>dipyrromethane</name>
        <dbReference type="ChEBI" id="CHEBI:60342"/>
    </cofactor>
</comment>
<keyword evidence="6" id="KW-0350">Heme biosynthesis</keyword>
<dbReference type="Gene3D" id="3.40.190.10">
    <property type="entry name" value="Periplasmic binding protein-like II"/>
    <property type="match status" value="2"/>
</dbReference>
<dbReference type="SUPFAM" id="SSF54782">
    <property type="entry name" value="Porphobilinogen deaminase (hydroxymethylbilane synthase), C-terminal domain"/>
    <property type="match status" value="1"/>
</dbReference>
<evidence type="ECO:0000256" key="3">
    <source>
        <dbReference type="ARBA" id="ARBA00005638"/>
    </source>
</evidence>
<comment type="similarity">
    <text evidence="3">Belongs to the HMBS family.</text>
</comment>
<dbReference type="PANTHER" id="PTHR11557">
    <property type="entry name" value="PORPHOBILINOGEN DEAMINASE"/>
    <property type="match status" value="1"/>
</dbReference>
<evidence type="ECO:0000313" key="12">
    <source>
        <dbReference type="EMBL" id="KPA40407.1"/>
    </source>
</evidence>
<proteinExistence type="inferred from homology"/>
<organism evidence="12 13">
    <name type="scientific">Fusarium langsethiae</name>
    <dbReference type="NCBI Taxonomy" id="179993"/>
    <lineage>
        <taxon>Eukaryota</taxon>
        <taxon>Fungi</taxon>
        <taxon>Dikarya</taxon>
        <taxon>Ascomycota</taxon>
        <taxon>Pezizomycotina</taxon>
        <taxon>Sordariomycetes</taxon>
        <taxon>Hypocreomycetidae</taxon>
        <taxon>Hypocreales</taxon>
        <taxon>Nectriaceae</taxon>
        <taxon>Fusarium</taxon>
    </lineage>
</organism>
<feature type="domain" description="Porphobilinogen deaminase C-terminal" evidence="11">
    <location>
        <begin position="269"/>
        <end position="359"/>
    </location>
</feature>
<dbReference type="OrthoDB" id="564646at2759"/>
<dbReference type="GO" id="GO:0004418">
    <property type="term" value="F:hydroxymethylbilane synthase activity"/>
    <property type="evidence" value="ECO:0007669"/>
    <property type="project" value="UniProtKB-EC"/>
</dbReference>
<evidence type="ECO:0000256" key="8">
    <source>
        <dbReference type="ARBA" id="ARBA00030685"/>
    </source>
</evidence>
<name>A0A0N0DDZ8_FUSLA</name>
<dbReference type="InterPro" id="IPR022417">
    <property type="entry name" value="Porphobilin_deaminase_N"/>
</dbReference>
<evidence type="ECO:0000256" key="7">
    <source>
        <dbReference type="ARBA" id="ARBA00023244"/>
    </source>
</evidence>
<dbReference type="PIRSF" id="PIRSF001438">
    <property type="entry name" value="4pyrrol_synth_OHMeBilane_synth"/>
    <property type="match status" value="1"/>
</dbReference>
<dbReference type="PRINTS" id="PR00151">
    <property type="entry name" value="PORPHBDMNASE"/>
</dbReference>
<dbReference type="InterPro" id="IPR036803">
    <property type="entry name" value="Porphobilinogen_deaminase_C_sf"/>
</dbReference>
<dbReference type="Pfam" id="PF03900">
    <property type="entry name" value="Porphobil_deamC"/>
    <property type="match status" value="1"/>
</dbReference>